<dbReference type="AlphaFoldDB" id="A0AA92U794"/>
<protein>
    <submittedName>
        <fullName evidence="1">Uncharacterized protein</fullName>
    </submittedName>
</protein>
<gene>
    <name evidence="1" type="ORF">DWV53_12205</name>
</gene>
<organism evidence="1 2">
    <name type="scientific">Segatella copri</name>
    <dbReference type="NCBI Taxonomy" id="165179"/>
    <lineage>
        <taxon>Bacteria</taxon>
        <taxon>Pseudomonadati</taxon>
        <taxon>Bacteroidota</taxon>
        <taxon>Bacteroidia</taxon>
        <taxon>Bacteroidales</taxon>
        <taxon>Prevotellaceae</taxon>
        <taxon>Segatella</taxon>
    </lineage>
</organism>
<reference evidence="1 2" key="1">
    <citation type="submission" date="2018-08" db="EMBL/GenBank/DDBJ databases">
        <title>A genome reference for cultivated species of the human gut microbiota.</title>
        <authorList>
            <person name="Zou Y."/>
            <person name="Xue W."/>
            <person name="Luo G."/>
        </authorList>
    </citation>
    <scope>NUCLEOTIDE SEQUENCE [LARGE SCALE GENOMIC DNA]</scope>
    <source>
        <strain evidence="1 2">AF10-17</strain>
    </source>
</reference>
<dbReference type="Proteomes" id="UP000285776">
    <property type="component" value="Unassembled WGS sequence"/>
</dbReference>
<comment type="caution">
    <text evidence="1">The sequence shown here is derived from an EMBL/GenBank/DDBJ whole genome shotgun (WGS) entry which is preliminary data.</text>
</comment>
<accession>A0AA92U794</accession>
<sequence length="141" mass="16120">MEKDFLTCIIKGDNNPPSGKIVFDSSDHVRFQNGQDVSGHNYNCHRRITIEKNIEGAEGYTVTMYNMDGVHPLWQNNIQMSPKRMKIVNKQENIIEFRDYGYAENALAIGASLEAASQELATIKVNNYVYNKNRNRTTECN</sequence>
<dbReference type="EMBL" id="QSAV01000046">
    <property type="protein sequence ID" value="RGW76299.1"/>
    <property type="molecule type" value="Genomic_DNA"/>
</dbReference>
<evidence type="ECO:0000313" key="1">
    <source>
        <dbReference type="EMBL" id="RGW76299.1"/>
    </source>
</evidence>
<dbReference type="RefSeq" id="WP_118154325.1">
    <property type="nucleotide sequence ID" value="NZ_QSAV01000046.1"/>
</dbReference>
<evidence type="ECO:0000313" key="2">
    <source>
        <dbReference type="Proteomes" id="UP000285776"/>
    </source>
</evidence>
<name>A0AA92U794_9BACT</name>
<proteinExistence type="predicted"/>